<evidence type="ECO:0000256" key="1">
    <source>
        <dbReference type="ARBA" id="ARBA00022448"/>
    </source>
</evidence>
<dbReference type="RefSeq" id="WP_041672281.1">
    <property type="nucleotide sequence ID" value="NZ_JACBZV010000010.1"/>
</dbReference>
<keyword evidence="1" id="KW-0813">Transport</keyword>
<protein>
    <submittedName>
        <fullName evidence="4">ABC-type cobalamin/Fe3+-siderophores transport system ATPase subunit</fullName>
    </submittedName>
</protein>
<comment type="caution">
    <text evidence="4">The sequence shown here is derived from an EMBL/GenBank/DDBJ whole genome shotgun (WGS) entry which is preliminary data.</text>
</comment>
<gene>
    <name evidence="4" type="ORF">GGI64_005235</name>
</gene>
<dbReference type="InterPro" id="IPR050153">
    <property type="entry name" value="Metal_Ion_Import_ABC"/>
</dbReference>
<dbReference type="InterPro" id="IPR027417">
    <property type="entry name" value="P-loop_NTPase"/>
</dbReference>
<dbReference type="GO" id="GO:0006829">
    <property type="term" value="P:zinc ion transport"/>
    <property type="evidence" value="ECO:0007669"/>
    <property type="project" value="UniProtKB-KW"/>
</dbReference>
<dbReference type="Proteomes" id="UP000535276">
    <property type="component" value="Unassembled WGS sequence"/>
</dbReference>
<dbReference type="SUPFAM" id="SSF52540">
    <property type="entry name" value="P-loop containing nucleoside triphosphate hydrolases"/>
    <property type="match status" value="1"/>
</dbReference>
<dbReference type="EMBL" id="JACBZV010000010">
    <property type="protein sequence ID" value="NYJ14144.1"/>
    <property type="molecule type" value="Genomic_DNA"/>
</dbReference>
<evidence type="ECO:0000256" key="2">
    <source>
        <dbReference type="ARBA" id="ARBA00022906"/>
    </source>
</evidence>
<keyword evidence="3" id="KW-0406">Ion transport</keyword>
<reference evidence="4 5" key="1">
    <citation type="submission" date="2020-07" db="EMBL/GenBank/DDBJ databases">
        <title>Genomic Encyclopedia of Type Strains, Phase IV (KMG-V): Genome sequencing to study the core and pangenomes of soil and plant-associated prokaryotes.</title>
        <authorList>
            <person name="Whitman W."/>
        </authorList>
    </citation>
    <scope>NUCLEOTIDE SEQUENCE [LARGE SCALE GENOMIC DNA]</scope>
    <source>
        <strain evidence="4 5">SEMIA 4052</strain>
    </source>
</reference>
<accession>A0A7Z0E3Z0</accession>
<sequence length="97" mass="10430">MDEPTANLDYGNQMHLLKHIRVLAERGLAIVLSTHNPDHALQAADRVALLKGGRLIALGPTDIVLTAEALRDIYAIEVTIGRIEGSPLRVCAPASNI</sequence>
<proteinExistence type="predicted"/>
<organism evidence="4 5">
    <name type="scientific">Rhizobium leguminosarum</name>
    <dbReference type="NCBI Taxonomy" id="384"/>
    <lineage>
        <taxon>Bacteria</taxon>
        <taxon>Pseudomonadati</taxon>
        <taxon>Pseudomonadota</taxon>
        <taxon>Alphaproteobacteria</taxon>
        <taxon>Hyphomicrobiales</taxon>
        <taxon>Rhizobiaceae</taxon>
        <taxon>Rhizobium/Agrobacterium group</taxon>
        <taxon>Rhizobium</taxon>
    </lineage>
</organism>
<evidence type="ECO:0000313" key="4">
    <source>
        <dbReference type="EMBL" id="NYJ14144.1"/>
    </source>
</evidence>
<dbReference type="PANTHER" id="PTHR42734:SF19">
    <property type="entry name" value="IRON COMPOUNDS ABC TRANSPORTER, ATP-BINDING PROTEIN"/>
    <property type="match status" value="1"/>
</dbReference>
<dbReference type="Gene3D" id="3.40.50.300">
    <property type="entry name" value="P-loop containing nucleotide triphosphate hydrolases"/>
    <property type="match status" value="1"/>
</dbReference>
<dbReference type="AlphaFoldDB" id="A0A7Z0E3Z0"/>
<name>A0A7Z0E3Z0_RHILE</name>
<evidence type="ECO:0000256" key="3">
    <source>
        <dbReference type="ARBA" id="ARBA00023065"/>
    </source>
</evidence>
<dbReference type="PANTHER" id="PTHR42734">
    <property type="entry name" value="METAL TRANSPORT SYSTEM ATP-BINDING PROTEIN TM_0124-RELATED"/>
    <property type="match status" value="1"/>
</dbReference>
<evidence type="ECO:0000313" key="5">
    <source>
        <dbReference type="Proteomes" id="UP000535276"/>
    </source>
</evidence>
<keyword evidence="2" id="KW-0864">Zinc transport</keyword>
<keyword evidence="2" id="KW-0862">Zinc</keyword>